<reference evidence="1" key="1">
    <citation type="submission" date="2018-01" db="EMBL/GenBank/DDBJ databases">
        <title>An insight into the sialome of Amazonian anophelines.</title>
        <authorList>
            <person name="Ribeiro J.M."/>
            <person name="Scarpassa V."/>
            <person name="Calvo E."/>
        </authorList>
    </citation>
    <scope>NUCLEOTIDE SEQUENCE</scope>
    <source>
        <tissue evidence="1">Salivary glands</tissue>
    </source>
</reference>
<proteinExistence type="predicted"/>
<name>A0A2M3ZWP1_9DIPT</name>
<accession>A0A2M3ZWP1</accession>
<sequence>MNAVNAQWIRILLRWLLFSTFYHLLPWRRWSAIPDSASSLGVSFSFHIYGRQLDLWLDVFSPTSFLQLPLTR</sequence>
<evidence type="ECO:0000313" key="1">
    <source>
        <dbReference type="EMBL" id="MBW32919.1"/>
    </source>
</evidence>
<dbReference type="EMBL" id="GGFM01012168">
    <property type="protein sequence ID" value="MBW32919.1"/>
    <property type="molecule type" value="Transcribed_RNA"/>
</dbReference>
<protein>
    <submittedName>
        <fullName evidence="1">Putative secreted peptide</fullName>
    </submittedName>
</protein>
<dbReference type="AlphaFoldDB" id="A0A2M3ZWP1"/>
<organism evidence="1">
    <name type="scientific">Anopheles braziliensis</name>
    <dbReference type="NCBI Taxonomy" id="58242"/>
    <lineage>
        <taxon>Eukaryota</taxon>
        <taxon>Metazoa</taxon>
        <taxon>Ecdysozoa</taxon>
        <taxon>Arthropoda</taxon>
        <taxon>Hexapoda</taxon>
        <taxon>Insecta</taxon>
        <taxon>Pterygota</taxon>
        <taxon>Neoptera</taxon>
        <taxon>Endopterygota</taxon>
        <taxon>Diptera</taxon>
        <taxon>Nematocera</taxon>
        <taxon>Culicoidea</taxon>
        <taxon>Culicidae</taxon>
        <taxon>Anophelinae</taxon>
        <taxon>Anopheles</taxon>
    </lineage>
</organism>